<dbReference type="PANTHER" id="PTHR43877">
    <property type="entry name" value="AMINOALKYLPHOSPHONATE N-ACETYLTRANSFERASE-RELATED-RELATED"/>
    <property type="match status" value="1"/>
</dbReference>
<dbReference type="CDD" id="cd04301">
    <property type="entry name" value="NAT_SF"/>
    <property type="match status" value="1"/>
</dbReference>
<evidence type="ECO:0000256" key="1">
    <source>
        <dbReference type="ARBA" id="ARBA00022679"/>
    </source>
</evidence>
<comment type="caution">
    <text evidence="4">The sequence shown here is derived from an EMBL/GenBank/DDBJ whole genome shotgun (WGS) entry which is preliminary data.</text>
</comment>
<evidence type="ECO:0000256" key="2">
    <source>
        <dbReference type="ARBA" id="ARBA00023315"/>
    </source>
</evidence>
<proteinExistence type="predicted"/>
<dbReference type="SUPFAM" id="SSF55729">
    <property type="entry name" value="Acyl-CoA N-acyltransferases (Nat)"/>
    <property type="match status" value="1"/>
</dbReference>
<keyword evidence="1 4" id="KW-0808">Transferase</keyword>
<dbReference type="Pfam" id="PF00583">
    <property type="entry name" value="Acetyltransf_1"/>
    <property type="match status" value="1"/>
</dbReference>
<name>A0A3E0VNL1_9MICO</name>
<evidence type="ECO:0000313" key="5">
    <source>
        <dbReference type="Proteomes" id="UP000256486"/>
    </source>
</evidence>
<dbReference type="AlphaFoldDB" id="A0A3E0VNL1"/>
<dbReference type="GO" id="GO:0016747">
    <property type="term" value="F:acyltransferase activity, transferring groups other than amino-acyl groups"/>
    <property type="evidence" value="ECO:0007669"/>
    <property type="project" value="InterPro"/>
</dbReference>
<reference evidence="4 5" key="1">
    <citation type="submission" date="2017-04" db="EMBL/GenBank/DDBJ databases">
        <title>Comparative genome analysis of Subtercola boreus.</title>
        <authorList>
            <person name="Cho Y.-J."/>
            <person name="Cho A."/>
            <person name="Kim O.-S."/>
            <person name="Lee J.-I."/>
        </authorList>
    </citation>
    <scope>NUCLEOTIDE SEQUENCE [LARGE SCALE GENOMIC DNA]</scope>
    <source>
        <strain evidence="4 5">K300</strain>
    </source>
</reference>
<evidence type="ECO:0000259" key="3">
    <source>
        <dbReference type="PROSITE" id="PS51186"/>
    </source>
</evidence>
<organism evidence="4 5">
    <name type="scientific">Subtercola boreus</name>
    <dbReference type="NCBI Taxonomy" id="120213"/>
    <lineage>
        <taxon>Bacteria</taxon>
        <taxon>Bacillati</taxon>
        <taxon>Actinomycetota</taxon>
        <taxon>Actinomycetes</taxon>
        <taxon>Micrococcales</taxon>
        <taxon>Microbacteriaceae</taxon>
        <taxon>Subtercola</taxon>
    </lineage>
</organism>
<evidence type="ECO:0000313" key="4">
    <source>
        <dbReference type="EMBL" id="RFA11301.1"/>
    </source>
</evidence>
<sequence>MPCLVRPAQPADFEALERIENEADELLINELAPDDWAPAPTGAARASEPGFIMVAELDDGHIAGFVHVLEVEGVCHVEQLSVAPRDARRGIGRMLVEAAKREAGIRGYSRISLRTFADIPWNGPFYANAGFVEEEPTTHFHRSLIGVEAERGLDRYGRRIQMVAQLAFPGNHSRKTVHP</sequence>
<dbReference type="PROSITE" id="PS51186">
    <property type="entry name" value="GNAT"/>
    <property type="match status" value="1"/>
</dbReference>
<keyword evidence="5" id="KW-1185">Reference proteome</keyword>
<accession>A0A3E0VNL1</accession>
<dbReference type="Proteomes" id="UP000256486">
    <property type="component" value="Unassembled WGS sequence"/>
</dbReference>
<dbReference type="InterPro" id="IPR000182">
    <property type="entry name" value="GNAT_dom"/>
</dbReference>
<dbReference type="InterPro" id="IPR016181">
    <property type="entry name" value="Acyl_CoA_acyltransferase"/>
</dbReference>
<gene>
    <name evidence="4" type="ORF">B7R54_14505</name>
</gene>
<dbReference type="InterPro" id="IPR050832">
    <property type="entry name" value="Bact_Acetyltransf"/>
</dbReference>
<dbReference type="RefSeq" id="WP_116416694.1">
    <property type="nucleotide sequence ID" value="NZ_NBWZ01000001.1"/>
</dbReference>
<keyword evidence="2" id="KW-0012">Acyltransferase</keyword>
<feature type="domain" description="N-acetyltransferase" evidence="3">
    <location>
        <begin position="3"/>
        <end position="154"/>
    </location>
</feature>
<dbReference type="OrthoDB" id="572496at2"/>
<dbReference type="EMBL" id="NBWZ01000001">
    <property type="protein sequence ID" value="RFA11301.1"/>
    <property type="molecule type" value="Genomic_DNA"/>
</dbReference>
<protein>
    <submittedName>
        <fullName evidence="4">GNAT family N-acetyltransferase</fullName>
    </submittedName>
</protein>
<dbReference type="Gene3D" id="3.40.630.30">
    <property type="match status" value="1"/>
</dbReference>